<dbReference type="Gene3D" id="3.40.50.150">
    <property type="entry name" value="Vaccinia Virus protein VP39"/>
    <property type="match status" value="1"/>
</dbReference>
<keyword evidence="3 6" id="KW-0489">Methyltransferase</keyword>
<evidence type="ECO:0000256" key="1">
    <source>
        <dbReference type="ARBA" id="ARBA00003907"/>
    </source>
</evidence>
<keyword evidence="4 7" id="KW-0808">Transferase</keyword>
<dbReference type="Proteomes" id="UP000253318">
    <property type="component" value="Unassembled WGS sequence"/>
</dbReference>
<evidence type="ECO:0000313" key="8">
    <source>
        <dbReference type="Proteomes" id="UP000253318"/>
    </source>
</evidence>
<dbReference type="EMBL" id="QEIN01000141">
    <property type="protein sequence ID" value="RCV55747.1"/>
    <property type="molecule type" value="Genomic_DNA"/>
</dbReference>
<gene>
    <name evidence="7" type="ORF">DEF24_17540</name>
</gene>
<dbReference type="PANTHER" id="PTHR43619:SF2">
    <property type="entry name" value="S-ADENOSYL-L-METHIONINE-DEPENDENT METHYLTRANSFERASES SUPERFAMILY PROTEIN"/>
    <property type="match status" value="1"/>
</dbReference>
<dbReference type="NCBIfam" id="TIGR00027">
    <property type="entry name" value="mthyl_TIGR00027"/>
    <property type="match status" value="1"/>
</dbReference>
<keyword evidence="5 6" id="KW-0949">S-adenosyl-L-methionine</keyword>
<evidence type="ECO:0000313" key="7">
    <source>
        <dbReference type="EMBL" id="RCV55747.1"/>
    </source>
</evidence>
<reference evidence="7 8" key="1">
    <citation type="submission" date="2018-04" db="EMBL/GenBank/DDBJ databases">
        <title>Novel actinobacteria from marine sediment.</title>
        <authorList>
            <person name="Ng Z.Y."/>
            <person name="Tan G.Y.A."/>
        </authorList>
    </citation>
    <scope>NUCLEOTIDE SEQUENCE [LARGE SCALE GENOMIC DNA]</scope>
    <source>
        <strain evidence="7 8">TPS81</strain>
    </source>
</reference>
<proteinExistence type="inferred from homology"/>
<evidence type="ECO:0000256" key="5">
    <source>
        <dbReference type="ARBA" id="ARBA00022691"/>
    </source>
</evidence>
<dbReference type="GO" id="GO:0008168">
    <property type="term" value="F:methyltransferase activity"/>
    <property type="evidence" value="ECO:0007669"/>
    <property type="project" value="UniProtKB-UniRule"/>
</dbReference>
<dbReference type="EC" id="2.1.1.-" evidence="6"/>
<evidence type="ECO:0000256" key="4">
    <source>
        <dbReference type="ARBA" id="ARBA00022679"/>
    </source>
</evidence>
<dbReference type="GO" id="GO:0032259">
    <property type="term" value="P:methylation"/>
    <property type="evidence" value="ECO:0007669"/>
    <property type="project" value="UniProtKB-KW"/>
</dbReference>
<evidence type="ECO:0000256" key="3">
    <source>
        <dbReference type="ARBA" id="ARBA00022603"/>
    </source>
</evidence>
<dbReference type="OrthoDB" id="9806164at2"/>
<evidence type="ECO:0000256" key="2">
    <source>
        <dbReference type="ARBA" id="ARBA00008138"/>
    </source>
</evidence>
<dbReference type="RefSeq" id="WP_114433329.1">
    <property type="nucleotide sequence ID" value="NZ_QEIN01000141.1"/>
</dbReference>
<dbReference type="InterPro" id="IPR029063">
    <property type="entry name" value="SAM-dependent_MTases_sf"/>
</dbReference>
<dbReference type="Pfam" id="PF04072">
    <property type="entry name" value="LCM"/>
    <property type="match status" value="1"/>
</dbReference>
<sequence>MTTPTAGVSTTALVIASARATESERADRLFRDPLAAGFLAAATGEGPVPALETVRHPMEHYFAIRTRLFDDYLLRACARGCGQVVVLGAGLDTRAFRLPWPAGVRLFELDLPHVFGFKEPVVAAAGAVPACERVTVPADLGGDWAAALRAAGLRPDLPTAWLIEGVLCYLDSAQAERVLAEATRLSAPGSWIAGEHVSRRVFDDPVARPMLDALAAVDAAWRSGVDDVVPWLGGYGWRAETVDLTDPAVHHGRLSELDRERIGDGPPRGWIFRAAR</sequence>
<dbReference type="InterPro" id="IPR011610">
    <property type="entry name" value="SAM_mthyl_Trfase_ML2640-like"/>
</dbReference>
<comment type="function">
    <text evidence="1 6">Exhibits S-adenosyl-L-methionine-dependent methyltransferase activity.</text>
</comment>
<dbReference type="InterPro" id="IPR007213">
    <property type="entry name" value="Ppm1/Ppm2/Tcmp"/>
</dbReference>
<accession>A0A368T2Z3</accession>
<protein>
    <recommendedName>
        <fullName evidence="6">S-adenosyl-L-methionine-dependent methyltransferase</fullName>
        <ecNumber evidence="6">2.1.1.-</ecNumber>
    </recommendedName>
</protein>
<evidence type="ECO:0000256" key="6">
    <source>
        <dbReference type="RuleBase" id="RU362030"/>
    </source>
</evidence>
<comment type="similarity">
    <text evidence="2 6">Belongs to the UPF0677 family.</text>
</comment>
<keyword evidence="8" id="KW-1185">Reference proteome</keyword>
<dbReference type="PANTHER" id="PTHR43619">
    <property type="entry name" value="S-ADENOSYL-L-METHIONINE-DEPENDENT METHYLTRANSFERASE YKTD-RELATED"/>
    <property type="match status" value="1"/>
</dbReference>
<name>A0A368T2Z3_9ACTN</name>
<comment type="caution">
    <text evidence="7">The sequence shown here is derived from an EMBL/GenBank/DDBJ whole genome shotgun (WGS) entry which is preliminary data.</text>
</comment>
<dbReference type="AlphaFoldDB" id="A0A368T2Z3"/>
<organism evidence="7 8">
    <name type="scientific">Marinitenerispora sediminis</name>
    <dbReference type="NCBI Taxonomy" id="1931232"/>
    <lineage>
        <taxon>Bacteria</taxon>
        <taxon>Bacillati</taxon>
        <taxon>Actinomycetota</taxon>
        <taxon>Actinomycetes</taxon>
        <taxon>Streptosporangiales</taxon>
        <taxon>Nocardiopsidaceae</taxon>
        <taxon>Marinitenerispora</taxon>
    </lineage>
</organism>
<dbReference type="SUPFAM" id="SSF53335">
    <property type="entry name" value="S-adenosyl-L-methionine-dependent methyltransferases"/>
    <property type="match status" value="1"/>
</dbReference>